<evidence type="ECO:0000256" key="2">
    <source>
        <dbReference type="ARBA" id="ARBA00005300"/>
    </source>
</evidence>
<evidence type="ECO:0000256" key="7">
    <source>
        <dbReference type="ARBA" id="ARBA00022801"/>
    </source>
</evidence>
<evidence type="ECO:0000256" key="1">
    <source>
        <dbReference type="ARBA" id="ARBA00000077"/>
    </source>
</evidence>
<evidence type="ECO:0000259" key="8">
    <source>
        <dbReference type="PROSITE" id="PS50879"/>
    </source>
</evidence>
<dbReference type="CDD" id="cd09280">
    <property type="entry name" value="RNase_HI_eukaryote_like"/>
    <property type="match status" value="1"/>
</dbReference>
<dbReference type="Pfam" id="PF00075">
    <property type="entry name" value="RNase_H"/>
    <property type="match status" value="1"/>
</dbReference>
<proteinExistence type="inferred from homology"/>
<evidence type="ECO:0000256" key="5">
    <source>
        <dbReference type="ARBA" id="ARBA00022723"/>
    </source>
</evidence>
<feature type="non-terminal residue" evidence="9">
    <location>
        <position position="385"/>
    </location>
</feature>
<evidence type="ECO:0000256" key="4">
    <source>
        <dbReference type="ARBA" id="ARBA00022722"/>
    </source>
</evidence>
<dbReference type="GO" id="GO:0004523">
    <property type="term" value="F:RNA-DNA hybrid ribonuclease activity"/>
    <property type="evidence" value="ECO:0007669"/>
    <property type="project" value="UniProtKB-EC"/>
</dbReference>
<keyword evidence="4" id="KW-0540">Nuclease</keyword>
<dbReference type="AlphaFoldDB" id="A0A165MKR8"/>
<dbReference type="PANTHER" id="PTHR10642">
    <property type="entry name" value="RIBONUCLEASE H1"/>
    <property type="match status" value="1"/>
</dbReference>
<dbReference type="SUPFAM" id="SSF53098">
    <property type="entry name" value="Ribonuclease H-like"/>
    <property type="match status" value="1"/>
</dbReference>
<keyword evidence="5" id="KW-0479">Metal-binding</keyword>
<keyword evidence="7" id="KW-0378">Hydrolase</keyword>
<dbReference type="OrthoDB" id="3253907at2759"/>
<dbReference type="GO" id="GO:0043137">
    <property type="term" value="P:DNA replication, removal of RNA primer"/>
    <property type="evidence" value="ECO:0007669"/>
    <property type="project" value="TreeGrafter"/>
</dbReference>
<dbReference type="InterPro" id="IPR012337">
    <property type="entry name" value="RNaseH-like_sf"/>
</dbReference>
<gene>
    <name evidence="9" type="ORF">NEOLEDRAFT_1193334</name>
</gene>
<comment type="catalytic activity">
    <reaction evidence="1">
        <text>Endonucleolytic cleavage to 5'-phosphomonoester.</text>
        <dbReference type="EC" id="3.1.26.4"/>
    </reaction>
</comment>
<dbReference type="Gene3D" id="3.30.420.10">
    <property type="entry name" value="Ribonuclease H-like superfamily/Ribonuclease H"/>
    <property type="match status" value="1"/>
</dbReference>
<dbReference type="PANTHER" id="PTHR10642:SF26">
    <property type="entry name" value="RIBONUCLEASE H1"/>
    <property type="match status" value="1"/>
</dbReference>
<name>A0A165MKR8_9AGAM</name>
<dbReference type="InterPro" id="IPR036397">
    <property type="entry name" value="RNaseH_sf"/>
</dbReference>
<keyword evidence="6" id="KW-0255">Endonuclease</keyword>
<dbReference type="EC" id="3.1.26.4" evidence="3"/>
<comment type="similarity">
    <text evidence="2">Belongs to the RNase H family.</text>
</comment>
<dbReference type="InterPro" id="IPR050092">
    <property type="entry name" value="RNase_H"/>
</dbReference>
<evidence type="ECO:0000313" key="10">
    <source>
        <dbReference type="Proteomes" id="UP000076761"/>
    </source>
</evidence>
<reference evidence="9 10" key="1">
    <citation type="journal article" date="2016" name="Mol. Biol. Evol.">
        <title>Comparative Genomics of Early-Diverging Mushroom-Forming Fungi Provides Insights into the Origins of Lignocellulose Decay Capabilities.</title>
        <authorList>
            <person name="Nagy L.G."/>
            <person name="Riley R."/>
            <person name="Tritt A."/>
            <person name="Adam C."/>
            <person name="Daum C."/>
            <person name="Floudas D."/>
            <person name="Sun H."/>
            <person name="Yadav J.S."/>
            <person name="Pangilinan J."/>
            <person name="Larsson K.H."/>
            <person name="Matsuura K."/>
            <person name="Barry K."/>
            <person name="Labutti K."/>
            <person name="Kuo R."/>
            <person name="Ohm R.A."/>
            <person name="Bhattacharya S.S."/>
            <person name="Shirouzu T."/>
            <person name="Yoshinaga Y."/>
            <person name="Martin F.M."/>
            <person name="Grigoriev I.V."/>
            <person name="Hibbett D.S."/>
        </authorList>
    </citation>
    <scope>NUCLEOTIDE SEQUENCE [LARGE SCALE GENOMIC DNA]</scope>
    <source>
        <strain evidence="9 10">HHB14362 ss-1</strain>
    </source>
</reference>
<sequence length="385" mass="43369">MNRAIRIPGPDQSNQIGELIAIIIALQNAPAFTPITFITDSMYVIEGLTIHLSSWEDQGWVGVENSRFFKAAAYHLQYRSATTDFKWVKGHNGDPGNEVADKLAREGALKLHPDALNLAVPSNFALSGVKLLTLTQHIAYQAIRNTKADKHPPRRSASTNLARIQAGLEELTEHPETIPQLWLQCRNTNLCPLVRQFLYKVIQHAYCVGDFWMPIPGYEEQALCPFFRDSSDNLDHILLECKSPARKIIWLLAADLWPDLYGPWPSVNFGTVLGCDNPDTPCPHPGASRLLQIPISKSMYLIWVLQCERVIQQQTHGPKSIALRWTNAMNRCLHIDRITACKIKRTPKETTKVTVTWKGTLKNESTLPPDWASHPEVLVGIRPPR</sequence>
<dbReference type="InParanoid" id="A0A165MKR8"/>
<dbReference type="STRING" id="1314782.A0A165MKR8"/>
<protein>
    <recommendedName>
        <fullName evidence="3">ribonuclease H</fullName>
        <ecNumber evidence="3">3.1.26.4</ecNumber>
    </recommendedName>
</protein>
<dbReference type="EMBL" id="KV425681">
    <property type="protein sequence ID" value="KZT18461.1"/>
    <property type="molecule type" value="Genomic_DNA"/>
</dbReference>
<keyword evidence="10" id="KW-1185">Reference proteome</keyword>
<evidence type="ECO:0000313" key="9">
    <source>
        <dbReference type="EMBL" id="KZT18461.1"/>
    </source>
</evidence>
<dbReference type="GO" id="GO:0003676">
    <property type="term" value="F:nucleic acid binding"/>
    <property type="evidence" value="ECO:0007669"/>
    <property type="project" value="InterPro"/>
</dbReference>
<feature type="domain" description="RNase H type-1" evidence="8">
    <location>
        <begin position="1"/>
        <end position="109"/>
    </location>
</feature>
<organism evidence="9 10">
    <name type="scientific">Neolentinus lepideus HHB14362 ss-1</name>
    <dbReference type="NCBI Taxonomy" id="1314782"/>
    <lineage>
        <taxon>Eukaryota</taxon>
        <taxon>Fungi</taxon>
        <taxon>Dikarya</taxon>
        <taxon>Basidiomycota</taxon>
        <taxon>Agaricomycotina</taxon>
        <taxon>Agaricomycetes</taxon>
        <taxon>Gloeophyllales</taxon>
        <taxon>Gloeophyllaceae</taxon>
        <taxon>Neolentinus</taxon>
    </lineage>
</organism>
<dbReference type="GO" id="GO:0046872">
    <property type="term" value="F:metal ion binding"/>
    <property type="evidence" value="ECO:0007669"/>
    <property type="project" value="UniProtKB-KW"/>
</dbReference>
<dbReference type="InterPro" id="IPR002156">
    <property type="entry name" value="RNaseH_domain"/>
</dbReference>
<evidence type="ECO:0000256" key="6">
    <source>
        <dbReference type="ARBA" id="ARBA00022759"/>
    </source>
</evidence>
<dbReference type="PROSITE" id="PS50879">
    <property type="entry name" value="RNASE_H_1"/>
    <property type="match status" value="1"/>
</dbReference>
<evidence type="ECO:0000256" key="3">
    <source>
        <dbReference type="ARBA" id="ARBA00012180"/>
    </source>
</evidence>
<dbReference type="Proteomes" id="UP000076761">
    <property type="component" value="Unassembled WGS sequence"/>
</dbReference>
<accession>A0A165MKR8</accession>